<dbReference type="Proteomes" id="UP001301769">
    <property type="component" value="Unassembled WGS sequence"/>
</dbReference>
<dbReference type="PANTHER" id="PTHR43316">
    <property type="entry name" value="HYDROLASE, HALOACID DELAHOGENASE-RELATED"/>
    <property type="match status" value="1"/>
</dbReference>
<name>A0AAN7B3E9_9PEZI</name>
<accession>A0AAN7B3E9</accession>
<keyword evidence="1" id="KW-0378">Hydrolase</keyword>
<dbReference type="InterPro" id="IPR023214">
    <property type="entry name" value="HAD_sf"/>
</dbReference>
<dbReference type="SUPFAM" id="SSF56784">
    <property type="entry name" value="HAD-like"/>
    <property type="match status" value="1"/>
</dbReference>
<dbReference type="Gene3D" id="3.40.50.1000">
    <property type="entry name" value="HAD superfamily/HAD-like"/>
    <property type="match status" value="1"/>
</dbReference>
<dbReference type="Gene3D" id="1.10.150.750">
    <property type="match status" value="1"/>
</dbReference>
<comment type="caution">
    <text evidence="2">The sequence shown here is derived from an EMBL/GenBank/DDBJ whole genome shotgun (WGS) entry which is preliminary data.</text>
</comment>
<evidence type="ECO:0000313" key="2">
    <source>
        <dbReference type="EMBL" id="KAK4208824.1"/>
    </source>
</evidence>
<dbReference type="InterPro" id="IPR051540">
    <property type="entry name" value="S-2-haloacid_dehalogenase"/>
</dbReference>
<evidence type="ECO:0000256" key="1">
    <source>
        <dbReference type="ARBA" id="ARBA00022801"/>
    </source>
</evidence>
<dbReference type="EMBL" id="MU858227">
    <property type="protein sequence ID" value="KAK4208824.1"/>
    <property type="molecule type" value="Genomic_DNA"/>
</dbReference>
<dbReference type="AlphaFoldDB" id="A0AAN7B3E9"/>
<organism evidence="2 3">
    <name type="scientific">Rhypophila decipiens</name>
    <dbReference type="NCBI Taxonomy" id="261697"/>
    <lineage>
        <taxon>Eukaryota</taxon>
        <taxon>Fungi</taxon>
        <taxon>Dikarya</taxon>
        <taxon>Ascomycota</taxon>
        <taxon>Pezizomycotina</taxon>
        <taxon>Sordariomycetes</taxon>
        <taxon>Sordariomycetidae</taxon>
        <taxon>Sordariales</taxon>
        <taxon>Naviculisporaceae</taxon>
        <taxon>Rhypophila</taxon>
    </lineage>
</organism>
<dbReference type="GO" id="GO:0016787">
    <property type="term" value="F:hydrolase activity"/>
    <property type="evidence" value="ECO:0007669"/>
    <property type="project" value="UniProtKB-KW"/>
</dbReference>
<dbReference type="InterPro" id="IPR036412">
    <property type="entry name" value="HAD-like_sf"/>
</dbReference>
<dbReference type="PANTHER" id="PTHR43316:SF9">
    <property type="entry name" value="ACID DEHALOGENASE, PUTATIVE (AFU_ORTHOLOGUE AFUA_6G14460)-RELATED"/>
    <property type="match status" value="1"/>
</dbReference>
<reference evidence="2" key="2">
    <citation type="submission" date="2023-05" db="EMBL/GenBank/DDBJ databases">
        <authorList>
            <consortium name="Lawrence Berkeley National Laboratory"/>
            <person name="Steindorff A."/>
            <person name="Hensen N."/>
            <person name="Bonometti L."/>
            <person name="Westerberg I."/>
            <person name="Brannstrom I.O."/>
            <person name="Guillou S."/>
            <person name="Cros-Aarteil S."/>
            <person name="Calhoun S."/>
            <person name="Haridas S."/>
            <person name="Kuo A."/>
            <person name="Mondo S."/>
            <person name="Pangilinan J."/>
            <person name="Riley R."/>
            <person name="Labutti K."/>
            <person name="Andreopoulos B."/>
            <person name="Lipzen A."/>
            <person name="Chen C."/>
            <person name="Yanf M."/>
            <person name="Daum C."/>
            <person name="Ng V."/>
            <person name="Clum A."/>
            <person name="Ohm R."/>
            <person name="Martin F."/>
            <person name="Silar P."/>
            <person name="Natvig D."/>
            <person name="Lalanne C."/>
            <person name="Gautier V."/>
            <person name="Ament-Velasquez S.L."/>
            <person name="Kruys A."/>
            <person name="Hutchinson M.I."/>
            <person name="Powell A.J."/>
            <person name="Barry K."/>
            <person name="Miller A.N."/>
            <person name="Grigoriev I.V."/>
            <person name="Debuchy R."/>
            <person name="Gladieux P."/>
            <person name="Thoren M.H."/>
            <person name="Johannesson H."/>
        </authorList>
    </citation>
    <scope>NUCLEOTIDE SEQUENCE</scope>
    <source>
        <strain evidence="2">PSN293</strain>
    </source>
</reference>
<sequence>MSSTPDLTGYKALSFDCYGTLIDWENGLITDLQPILSQLPPSHEWNLRPLTAVEHFDAHSRHLWKEKPTQLYEDNLAESFSLLATEAGVSIPSSKPDVATGPSRWEPFPDTIPGLEKLQKHYKLIILSNVSNSLITSLQERYFNKPPYNFKFDAILTAEQIGSYKPSHTNFHYLFNHAKSEFNVDWKKGELLHVARSLDADHVPAKELGFPSVWISRGGEKPDKYGTGGNLEELNRENKLVFSGRWDSIGGFADEVERQFAAKEEEDAQKREKRE</sequence>
<protein>
    <submittedName>
        <fullName evidence="2">HAD-like domain-containing protein</fullName>
    </submittedName>
</protein>
<gene>
    <name evidence="2" type="ORF">QBC37DRAFT_64964</name>
</gene>
<keyword evidence="3" id="KW-1185">Reference proteome</keyword>
<proteinExistence type="predicted"/>
<reference evidence="2" key="1">
    <citation type="journal article" date="2023" name="Mol. Phylogenet. Evol.">
        <title>Genome-scale phylogeny and comparative genomics of the fungal order Sordariales.</title>
        <authorList>
            <person name="Hensen N."/>
            <person name="Bonometti L."/>
            <person name="Westerberg I."/>
            <person name="Brannstrom I.O."/>
            <person name="Guillou S."/>
            <person name="Cros-Aarteil S."/>
            <person name="Calhoun S."/>
            <person name="Haridas S."/>
            <person name="Kuo A."/>
            <person name="Mondo S."/>
            <person name="Pangilinan J."/>
            <person name="Riley R."/>
            <person name="LaButti K."/>
            <person name="Andreopoulos B."/>
            <person name="Lipzen A."/>
            <person name="Chen C."/>
            <person name="Yan M."/>
            <person name="Daum C."/>
            <person name="Ng V."/>
            <person name="Clum A."/>
            <person name="Steindorff A."/>
            <person name="Ohm R.A."/>
            <person name="Martin F."/>
            <person name="Silar P."/>
            <person name="Natvig D.O."/>
            <person name="Lalanne C."/>
            <person name="Gautier V."/>
            <person name="Ament-Velasquez S.L."/>
            <person name="Kruys A."/>
            <person name="Hutchinson M.I."/>
            <person name="Powell A.J."/>
            <person name="Barry K."/>
            <person name="Miller A.N."/>
            <person name="Grigoriev I.V."/>
            <person name="Debuchy R."/>
            <person name="Gladieux P."/>
            <person name="Hiltunen Thoren M."/>
            <person name="Johannesson H."/>
        </authorList>
    </citation>
    <scope>NUCLEOTIDE SEQUENCE</scope>
    <source>
        <strain evidence="2">PSN293</strain>
    </source>
</reference>
<evidence type="ECO:0000313" key="3">
    <source>
        <dbReference type="Proteomes" id="UP001301769"/>
    </source>
</evidence>